<dbReference type="AlphaFoldDB" id="A0AAD5RF11"/>
<dbReference type="InterPro" id="IPR004827">
    <property type="entry name" value="bZIP"/>
</dbReference>
<organism evidence="4 5">
    <name type="scientific">Parelaphostrongylus tenuis</name>
    <name type="common">Meningeal worm</name>
    <dbReference type="NCBI Taxonomy" id="148309"/>
    <lineage>
        <taxon>Eukaryota</taxon>
        <taxon>Metazoa</taxon>
        <taxon>Ecdysozoa</taxon>
        <taxon>Nematoda</taxon>
        <taxon>Chromadorea</taxon>
        <taxon>Rhabditida</taxon>
        <taxon>Rhabditina</taxon>
        <taxon>Rhabditomorpha</taxon>
        <taxon>Strongyloidea</taxon>
        <taxon>Metastrongylidae</taxon>
        <taxon>Parelaphostrongylus</taxon>
    </lineage>
</organism>
<dbReference type="Pfam" id="PF07716">
    <property type="entry name" value="bZIP_2"/>
    <property type="match status" value="1"/>
</dbReference>
<name>A0AAD5RF11_PARTN</name>
<keyword evidence="5" id="KW-1185">Reference proteome</keyword>
<dbReference type="PANTHER" id="PTHR15284">
    <property type="entry name" value="NUCLEAR FACTOR INTERLEUKIN-3-REGULATED PROTEIN"/>
    <property type="match status" value="1"/>
</dbReference>
<dbReference type="GO" id="GO:0007623">
    <property type="term" value="P:circadian rhythm"/>
    <property type="evidence" value="ECO:0007669"/>
    <property type="project" value="TreeGrafter"/>
</dbReference>
<feature type="compositionally biased region" description="Basic and acidic residues" evidence="2">
    <location>
        <begin position="78"/>
        <end position="101"/>
    </location>
</feature>
<feature type="region of interest" description="Disordered" evidence="2">
    <location>
        <begin position="1"/>
        <end position="54"/>
    </location>
</feature>
<evidence type="ECO:0000313" key="5">
    <source>
        <dbReference type="Proteomes" id="UP001196413"/>
    </source>
</evidence>
<dbReference type="InterPro" id="IPR046347">
    <property type="entry name" value="bZIP_sf"/>
</dbReference>
<dbReference type="Gene3D" id="1.20.5.170">
    <property type="match status" value="1"/>
</dbReference>
<feature type="coiled-coil region" evidence="1">
    <location>
        <begin position="126"/>
        <end position="153"/>
    </location>
</feature>
<dbReference type="SMART" id="SM00338">
    <property type="entry name" value="BRLZ"/>
    <property type="match status" value="1"/>
</dbReference>
<feature type="region of interest" description="Disordered" evidence="2">
    <location>
        <begin position="75"/>
        <end position="103"/>
    </location>
</feature>
<reference evidence="4" key="1">
    <citation type="submission" date="2021-06" db="EMBL/GenBank/DDBJ databases">
        <title>Parelaphostrongylus tenuis whole genome reference sequence.</title>
        <authorList>
            <person name="Garwood T.J."/>
            <person name="Larsen P.A."/>
            <person name="Fountain-Jones N.M."/>
            <person name="Garbe J.R."/>
            <person name="Macchietto M.G."/>
            <person name="Kania S.A."/>
            <person name="Gerhold R.W."/>
            <person name="Richards J.E."/>
            <person name="Wolf T.M."/>
        </authorList>
    </citation>
    <scope>NUCLEOTIDE SEQUENCE</scope>
    <source>
        <strain evidence="4">MNPRO001-30</strain>
        <tissue evidence="4">Meninges</tissue>
    </source>
</reference>
<protein>
    <recommendedName>
        <fullName evidence="3">BZIP domain-containing protein</fullName>
    </recommendedName>
</protein>
<dbReference type="EMBL" id="JAHQIW010007266">
    <property type="protein sequence ID" value="KAJ1373349.1"/>
    <property type="molecule type" value="Genomic_DNA"/>
</dbReference>
<accession>A0AAD5RF11</accession>
<proteinExistence type="predicted"/>
<evidence type="ECO:0000256" key="2">
    <source>
        <dbReference type="SAM" id="MobiDB-lite"/>
    </source>
</evidence>
<evidence type="ECO:0000259" key="3">
    <source>
        <dbReference type="PROSITE" id="PS50217"/>
    </source>
</evidence>
<keyword evidence="1" id="KW-0175">Coiled coil</keyword>
<dbReference type="InterPro" id="IPR047229">
    <property type="entry name" value="NFIL3-like"/>
</dbReference>
<feature type="compositionally biased region" description="Polar residues" evidence="2">
    <location>
        <begin position="1"/>
        <end position="10"/>
    </location>
</feature>
<dbReference type="PANTHER" id="PTHR15284:SF0">
    <property type="entry name" value="GH23983P"/>
    <property type="match status" value="1"/>
</dbReference>
<sequence length="170" mass="19478">MGCISTSQLKYQMGNASPHRCDKVADGEDASSSSSSPPTTMPKSSNDLSEERRSDLITNGIELFSLLQNDVPQSWRSISHESHGMEREDRPSTPCQRDEKQVNYLERRRKNNDSARRSREVRRQREALNRRQVEMLEQENMQLRAQIALLRLEVGQLSFVLLAEGVKHLP</sequence>
<comment type="caution">
    <text evidence="4">The sequence shown here is derived from an EMBL/GenBank/DDBJ whole genome shotgun (WGS) entry which is preliminary data.</text>
</comment>
<dbReference type="GO" id="GO:0003700">
    <property type="term" value="F:DNA-binding transcription factor activity"/>
    <property type="evidence" value="ECO:0007669"/>
    <property type="project" value="InterPro"/>
</dbReference>
<dbReference type="SUPFAM" id="SSF57959">
    <property type="entry name" value="Leucine zipper domain"/>
    <property type="match status" value="1"/>
</dbReference>
<evidence type="ECO:0000256" key="1">
    <source>
        <dbReference type="SAM" id="Coils"/>
    </source>
</evidence>
<dbReference type="GO" id="GO:0003677">
    <property type="term" value="F:DNA binding"/>
    <property type="evidence" value="ECO:0007669"/>
    <property type="project" value="InterPro"/>
</dbReference>
<feature type="domain" description="BZIP" evidence="3">
    <location>
        <begin position="101"/>
        <end position="157"/>
    </location>
</feature>
<evidence type="ECO:0000313" key="4">
    <source>
        <dbReference type="EMBL" id="KAJ1373349.1"/>
    </source>
</evidence>
<dbReference type="PROSITE" id="PS50217">
    <property type="entry name" value="BZIP"/>
    <property type="match status" value="1"/>
</dbReference>
<gene>
    <name evidence="4" type="ORF">KIN20_035724</name>
</gene>
<dbReference type="GO" id="GO:0005634">
    <property type="term" value="C:nucleus"/>
    <property type="evidence" value="ECO:0007669"/>
    <property type="project" value="TreeGrafter"/>
</dbReference>
<feature type="compositionally biased region" description="Low complexity" evidence="2">
    <location>
        <begin position="31"/>
        <end position="45"/>
    </location>
</feature>
<dbReference type="Proteomes" id="UP001196413">
    <property type="component" value="Unassembled WGS sequence"/>
</dbReference>